<dbReference type="RefSeq" id="WP_020373688.1">
    <property type="nucleotide sequence ID" value="NZ_MDZD01000014.1"/>
</dbReference>
<dbReference type="AlphaFoldDB" id="A0A1R0IHN5"/>
<evidence type="ECO:0000313" key="2">
    <source>
        <dbReference type="EMBL" id="PSR22192.1"/>
    </source>
</evidence>
<feature type="compositionally biased region" description="Pro residues" evidence="1">
    <location>
        <begin position="21"/>
        <end position="32"/>
    </location>
</feature>
<dbReference type="Proteomes" id="UP000242705">
    <property type="component" value="Unassembled WGS sequence"/>
</dbReference>
<dbReference type="EMBL" id="PXYX01000091">
    <property type="protein sequence ID" value="PSR22192.1"/>
    <property type="molecule type" value="Genomic_DNA"/>
</dbReference>
<feature type="region of interest" description="Disordered" evidence="1">
    <location>
        <begin position="1"/>
        <end position="47"/>
    </location>
</feature>
<proteinExistence type="predicted"/>
<gene>
    <name evidence="2" type="ORF">C7B47_16800</name>
</gene>
<name>A0A1R0IHN5_SULTH</name>
<comment type="caution">
    <text evidence="2">The sequence shown here is derived from an EMBL/GenBank/DDBJ whole genome shotgun (WGS) entry which is preliminary data.</text>
</comment>
<organism evidence="2 3">
    <name type="scientific">Sulfobacillus thermosulfidooxidans</name>
    <dbReference type="NCBI Taxonomy" id="28034"/>
    <lineage>
        <taxon>Bacteria</taxon>
        <taxon>Bacillati</taxon>
        <taxon>Bacillota</taxon>
        <taxon>Clostridia</taxon>
        <taxon>Eubacteriales</taxon>
        <taxon>Clostridiales Family XVII. Incertae Sedis</taxon>
        <taxon>Sulfobacillus</taxon>
    </lineage>
</organism>
<sequence length="109" mass="12016">MRVPKRLDQACGPCRYGQKPTPIPSLPLPTPIPEIDAKGDHNVPPAPYTEPSEIFNFRGRVATAILAGWGRDNAGHMVRFGGPGTDVRFMQGEYVTEDGEKHYGTFIHL</sequence>
<accession>A0A1R0IHN5</accession>
<evidence type="ECO:0000256" key="1">
    <source>
        <dbReference type="SAM" id="MobiDB-lite"/>
    </source>
</evidence>
<evidence type="ECO:0000313" key="3">
    <source>
        <dbReference type="Proteomes" id="UP000242705"/>
    </source>
</evidence>
<protein>
    <submittedName>
        <fullName evidence="2">Uncharacterized protein</fullName>
    </submittedName>
</protein>
<reference evidence="2 3" key="1">
    <citation type="journal article" date="2014" name="BMC Genomics">
        <title>Comparison of environmental and isolate Sulfobacillus genomes reveals diverse carbon, sulfur, nitrogen, and hydrogen metabolisms.</title>
        <authorList>
            <person name="Justice N.B."/>
            <person name="Norman A."/>
            <person name="Brown C.T."/>
            <person name="Singh A."/>
            <person name="Thomas B.C."/>
            <person name="Banfield J.F."/>
        </authorList>
    </citation>
    <scope>NUCLEOTIDE SEQUENCE [LARGE SCALE GENOMIC DNA]</scope>
    <source>
        <strain evidence="2">AMDSBA5</strain>
    </source>
</reference>